<feature type="domain" description="Ig-like" evidence="4">
    <location>
        <begin position="191"/>
        <end position="283"/>
    </location>
</feature>
<dbReference type="GO" id="GO:0008046">
    <property type="term" value="F:axon guidance receptor activity"/>
    <property type="evidence" value="ECO:0007669"/>
    <property type="project" value="TreeGrafter"/>
</dbReference>
<keyword evidence="1" id="KW-0393">Immunoglobulin domain</keyword>
<dbReference type="InterPro" id="IPR013098">
    <property type="entry name" value="Ig_I-set"/>
</dbReference>
<dbReference type="Gene3D" id="2.60.40.10">
    <property type="entry name" value="Immunoglobulins"/>
    <property type="match status" value="4"/>
</dbReference>
<sequence length="514" mass="57381">MELRRLSICIAFFILAVISQCSEARHSLQRRASDYEVSDEMLNDESNDYGTQNDADGGNDADDEDTPEVEGKILTKGESYRLLIGNSVRLECRVSPADAGLVVSWSKEQKRLFLGNLPQDSENKRASLVHNSNDLLIKDVQINDTGRYTCMIMQASNPVSITHVVIVEEPPRITNPETTTDSTIEYEDNIPRISYFAATANGNLREGNDLLLTCDVTGTPKPSIIWSRQRKYGLGGTEPLGEANGVFTGHTFFMKNITKEDAGIYYCYAISDAGNATAMLTVNVIGKPRVHVHHPIVNTDINVEAQLQCAAHEEPAPHIRWYKDGQLIEDSSFQYTISANGSQSTLSVIPRRDEDFGTFTCEAINPHGKHNKSIDLVQSPVIENFDVEGPKLTWTVHSHQPLEEIEVQVKSNDENGEWKTFQVPLPEVKDPTHEYELIYPLSDKSLESGSYLATVRAKNSKSWSYHSEPVVVQLESQAQPIQTASVFRSDGYSLRPTTFAVLSTTFMYVLVRML</sequence>
<dbReference type="InterPro" id="IPR050958">
    <property type="entry name" value="Cell_Adh-Cytoskel_Orgn"/>
</dbReference>
<feature type="domain" description="Ig-like" evidence="4">
    <location>
        <begin position="67"/>
        <end position="162"/>
    </location>
</feature>
<dbReference type="Pfam" id="PF07679">
    <property type="entry name" value="I-set"/>
    <property type="match status" value="1"/>
</dbReference>
<dbReference type="EMBL" id="GDQN01008930">
    <property type="protein sequence ID" value="JAT82124.1"/>
    <property type="molecule type" value="Transcribed_RNA"/>
</dbReference>
<gene>
    <name evidence="5" type="ORF">g.12154</name>
</gene>
<dbReference type="OrthoDB" id="6085115at2759"/>
<dbReference type="PANTHER" id="PTHR45080:SF33">
    <property type="entry name" value="IG-LIKE DOMAIN-CONTAINING PROTEIN"/>
    <property type="match status" value="1"/>
</dbReference>
<keyword evidence="3" id="KW-0732">Signal</keyword>
<dbReference type="GO" id="GO:0030424">
    <property type="term" value="C:axon"/>
    <property type="evidence" value="ECO:0007669"/>
    <property type="project" value="TreeGrafter"/>
</dbReference>
<protein>
    <recommendedName>
        <fullName evidence="4">Ig-like domain-containing protein</fullName>
    </recommendedName>
</protein>
<reference evidence="5" key="1">
    <citation type="submission" date="2015-09" db="EMBL/GenBank/DDBJ databases">
        <title>De novo assembly of Pectinophora gossypiella (Pink Bollworm) gut transcriptome.</title>
        <authorList>
            <person name="Tassone E.E."/>
        </authorList>
    </citation>
    <scope>NUCLEOTIDE SEQUENCE</scope>
</reference>
<evidence type="ECO:0000313" key="5">
    <source>
        <dbReference type="EMBL" id="JAT82124.1"/>
    </source>
</evidence>
<name>A0A1E1W589_PECGO</name>
<accession>A0A1E1W589</accession>
<evidence type="ECO:0000256" key="3">
    <source>
        <dbReference type="SAM" id="SignalP"/>
    </source>
</evidence>
<dbReference type="Pfam" id="PF13927">
    <property type="entry name" value="Ig_3"/>
    <property type="match status" value="2"/>
</dbReference>
<dbReference type="InterPro" id="IPR007110">
    <property type="entry name" value="Ig-like_dom"/>
</dbReference>
<dbReference type="InterPro" id="IPR013783">
    <property type="entry name" value="Ig-like_fold"/>
</dbReference>
<dbReference type="InterPro" id="IPR003598">
    <property type="entry name" value="Ig_sub2"/>
</dbReference>
<dbReference type="SMART" id="SM00408">
    <property type="entry name" value="IGc2"/>
    <property type="match status" value="3"/>
</dbReference>
<feature type="region of interest" description="Disordered" evidence="2">
    <location>
        <begin position="43"/>
        <end position="71"/>
    </location>
</feature>
<dbReference type="GO" id="GO:0050808">
    <property type="term" value="P:synapse organization"/>
    <property type="evidence" value="ECO:0007669"/>
    <property type="project" value="TreeGrafter"/>
</dbReference>
<dbReference type="SMART" id="SM00406">
    <property type="entry name" value="IGv"/>
    <property type="match status" value="2"/>
</dbReference>
<dbReference type="CDD" id="cd00096">
    <property type="entry name" value="Ig"/>
    <property type="match status" value="2"/>
</dbReference>
<proteinExistence type="predicted"/>
<evidence type="ECO:0000256" key="2">
    <source>
        <dbReference type="SAM" id="MobiDB-lite"/>
    </source>
</evidence>
<dbReference type="GO" id="GO:0043025">
    <property type="term" value="C:neuronal cell body"/>
    <property type="evidence" value="ECO:0007669"/>
    <property type="project" value="TreeGrafter"/>
</dbReference>
<dbReference type="AlphaFoldDB" id="A0A1E1W589"/>
<evidence type="ECO:0000259" key="4">
    <source>
        <dbReference type="PROSITE" id="PS50835"/>
    </source>
</evidence>
<dbReference type="PROSITE" id="PS50835">
    <property type="entry name" value="IG_LIKE"/>
    <property type="match status" value="3"/>
</dbReference>
<dbReference type="GO" id="GO:0005886">
    <property type="term" value="C:plasma membrane"/>
    <property type="evidence" value="ECO:0007669"/>
    <property type="project" value="TreeGrafter"/>
</dbReference>
<evidence type="ECO:0000256" key="1">
    <source>
        <dbReference type="ARBA" id="ARBA00023319"/>
    </source>
</evidence>
<feature type="compositionally biased region" description="Acidic residues" evidence="2">
    <location>
        <begin position="57"/>
        <end position="68"/>
    </location>
</feature>
<dbReference type="GO" id="GO:0007156">
    <property type="term" value="P:homophilic cell adhesion via plasma membrane adhesion molecules"/>
    <property type="evidence" value="ECO:0007669"/>
    <property type="project" value="TreeGrafter"/>
</dbReference>
<dbReference type="InterPro" id="IPR036179">
    <property type="entry name" value="Ig-like_dom_sf"/>
</dbReference>
<dbReference type="InterPro" id="IPR013106">
    <property type="entry name" value="Ig_V-set"/>
</dbReference>
<dbReference type="SMART" id="SM00409">
    <property type="entry name" value="IG"/>
    <property type="match status" value="3"/>
</dbReference>
<feature type="chain" id="PRO_5009115170" description="Ig-like domain-containing protein" evidence="3">
    <location>
        <begin position="25"/>
        <end position="514"/>
    </location>
</feature>
<feature type="signal peptide" evidence="3">
    <location>
        <begin position="1"/>
        <end position="24"/>
    </location>
</feature>
<organism evidence="5">
    <name type="scientific">Pectinophora gossypiella</name>
    <name type="common">Cotton pink bollworm</name>
    <name type="synonym">Depressaria gossypiella</name>
    <dbReference type="NCBI Taxonomy" id="13191"/>
    <lineage>
        <taxon>Eukaryota</taxon>
        <taxon>Metazoa</taxon>
        <taxon>Ecdysozoa</taxon>
        <taxon>Arthropoda</taxon>
        <taxon>Hexapoda</taxon>
        <taxon>Insecta</taxon>
        <taxon>Pterygota</taxon>
        <taxon>Neoptera</taxon>
        <taxon>Endopterygota</taxon>
        <taxon>Lepidoptera</taxon>
        <taxon>Glossata</taxon>
        <taxon>Ditrysia</taxon>
        <taxon>Gelechioidea</taxon>
        <taxon>Gelechiidae</taxon>
        <taxon>Apatetrinae</taxon>
        <taxon>Pectinophora</taxon>
    </lineage>
</organism>
<dbReference type="InterPro" id="IPR003599">
    <property type="entry name" value="Ig_sub"/>
</dbReference>
<dbReference type="PANTHER" id="PTHR45080">
    <property type="entry name" value="CONTACTIN 5"/>
    <property type="match status" value="1"/>
</dbReference>
<feature type="domain" description="Ig-like" evidence="4">
    <location>
        <begin position="288"/>
        <end position="375"/>
    </location>
</feature>
<dbReference type="SUPFAM" id="SSF48726">
    <property type="entry name" value="Immunoglobulin"/>
    <property type="match status" value="3"/>
</dbReference>